<dbReference type="InterPro" id="IPR050238">
    <property type="entry name" value="DNA_Rep/Repair_Clamp_Loader"/>
</dbReference>
<dbReference type="Gene3D" id="3.40.50.300">
    <property type="entry name" value="P-loop containing nucleotide triphosphate hydrolases"/>
    <property type="match status" value="1"/>
</dbReference>
<dbReference type="Proteomes" id="UP000186102">
    <property type="component" value="Unassembled WGS sequence"/>
</dbReference>
<reference evidence="1 2" key="1">
    <citation type="submission" date="2016-09" db="EMBL/GenBank/DDBJ databases">
        <title>Complete genome of Desulfosporosinus sp. OL.</title>
        <authorList>
            <person name="Mardanov A."/>
            <person name="Beletsky A."/>
            <person name="Panova A."/>
            <person name="Karnachuk O."/>
            <person name="Ravin N."/>
        </authorList>
    </citation>
    <scope>NUCLEOTIDE SEQUENCE [LARGE SCALE GENOMIC DNA]</scope>
    <source>
        <strain evidence="1 2">OL</strain>
    </source>
</reference>
<accession>A0A1Q8R3A8</accession>
<gene>
    <name evidence="1" type="ORF">DSOL_0245</name>
</gene>
<dbReference type="SUPFAM" id="SSF52540">
    <property type="entry name" value="P-loop containing nucleoside triphosphate hydrolases"/>
    <property type="match status" value="1"/>
</dbReference>
<dbReference type="Pfam" id="PF13177">
    <property type="entry name" value="DNA_pol3_delta2"/>
    <property type="match status" value="1"/>
</dbReference>
<proteinExistence type="predicted"/>
<dbReference type="EMBL" id="MLBF01000001">
    <property type="protein sequence ID" value="OLN34067.1"/>
    <property type="molecule type" value="Genomic_DNA"/>
</dbReference>
<sequence length="293" mass="32886">MKIMNLQLALLEKAAREERLAHLLLFYGESALHQREVALRLAQILNCSHPTPEGPCQACPSCHKILSGNHPDVLWLKPPKTSLGIEQVLTWQEKVYLKHYEGKYKVSVIEHAESLTLPAANALLKVIEEPPERTVIILSAENAEGILPTILSRAQVVYFPNYSEEVWLEGEEDQLEAVQALELSGKNQNLATAILEHGVSSLQKWVATFRTVVEERDFLKLFLLFPIDKQHASLYLQVMAVQTQEGIQKGIIHPFELLAIGKALDVLRQQVNPRLVIEVLALELFQQGGALCD</sequence>
<name>A0A1Q8R3A8_9FIRM</name>
<organism evidence="1 2">
    <name type="scientific">Desulfosporosinus metallidurans</name>
    <dbReference type="NCBI Taxonomy" id="1888891"/>
    <lineage>
        <taxon>Bacteria</taxon>
        <taxon>Bacillati</taxon>
        <taxon>Bacillota</taxon>
        <taxon>Clostridia</taxon>
        <taxon>Eubacteriales</taxon>
        <taxon>Desulfitobacteriaceae</taxon>
        <taxon>Desulfosporosinus</taxon>
    </lineage>
</organism>
<evidence type="ECO:0000313" key="2">
    <source>
        <dbReference type="Proteomes" id="UP000186102"/>
    </source>
</evidence>
<protein>
    <submittedName>
        <fullName evidence="1">DNA polymerase III delta prime subunit</fullName>
    </submittedName>
</protein>
<comment type="caution">
    <text evidence="1">The sequence shown here is derived from an EMBL/GenBank/DDBJ whole genome shotgun (WGS) entry which is preliminary data.</text>
</comment>
<dbReference type="AlphaFoldDB" id="A0A1Q8R3A8"/>
<keyword evidence="2" id="KW-1185">Reference proteome</keyword>
<dbReference type="PANTHER" id="PTHR11669">
    <property type="entry name" value="REPLICATION FACTOR C / DNA POLYMERASE III GAMMA-TAU SUBUNIT"/>
    <property type="match status" value="1"/>
</dbReference>
<dbReference type="STRING" id="1888891.DSOL_0245"/>
<dbReference type="PANTHER" id="PTHR11669:SF8">
    <property type="entry name" value="DNA POLYMERASE III SUBUNIT DELTA"/>
    <property type="match status" value="1"/>
</dbReference>
<dbReference type="InterPro" id="IPR027417">
    <property type="entry name" value="P-loop_NTPase"/>
</dbReference>
<evidence type="ECO:0000313" key="1">
    <source>
        <dbReference type="EMBL" id="OLN34067.1"/>
    </source>
</evidence>
<dbReference type="GO" id="GO:0006261">
    <property type="term" value="P:DNA-templated DNA replication"/>
    <property type="evidence" value="ECO:0007669"/>
    <property type="project" value="TreeGrafter"/>
</dbReference>